<proteinExistence type="predicted"/>
<sequence>MLATEGQTTGLENPTSSAALQPETTEAYVWVAPSGLVLTQGGASDGATLEETTGAPNVSDSHVSYLASQLELERGHVWELTQQNLELSRQKKRSSTTAWLARDNARMQGDYGPYGNMGFHDHSYQEHGHLNQGAPKGSLYANTMFQGEEAYHPDDGGYANYIGPYAFVPYCTAQALTYGAGTTHEQSNHGNHILPENRRSRQATRGWVK</sequence>
<evidence type="ECO:0000313" key="3">
    <source>
        <dbReference type="Proteomes" id="UP000327013"/>
    </source>
</evidence>
<dbReference type="Proteomes" id="UP000327013">
    <property type="component" value="Unassembled WGS sequence"/>
</dbReference>
<feature type="region of interest" description="Disordered" evidence="1">
    <location>
        <begin position="1"/>
        <end position="21"/>
    </location>
</feature>
<gene>
    <name evidence="2" type="ORF">FH972_027072</name>
</gene>
<keyword evidence="3" id="KW-1185">Reference proteome</keyword>
<reference evidence="2 3" key="1">
    <citation type="submission" date="2019-06" db="EMBL/GenBank/DDBJ databases">
        <title>A chromosomal-level reference genome of Carpinus fangiana (Coryloideae, Betulaceae).</title>
        <authorList>
            <person name="Yang X."/>
            <person name="Wang Z."/>
            <person name="Zhang L."/>
            <person name="Hao G."/>
            <person name="Liu J."/>
            <person name="Yang Y."/>
        </authorList>
    </citation>
    <scope>NUCLEOTIDE SEQUENCE [LARGE SCALE GENOMIC DNA]</scope>
    <source>
        <strain evidence="2">Cfa_2016G</strain>
        <tissue evidence="2">Leaf</tissue>
    </source>
</reference>
<dbReference type="AlphaFoldDB" id="A0A5N6L5X7"/>
<comment type="caution">
    <text evidence="2">The sequence shown here is derived from an EMBL/GenBank/DDBJ whole genome shotgun (WGS) entry which is preliminary data.</text>
</comment>
<organism evidence="2 3">
    <name type="scientific">Carpinus fangiana</name>
    <dbReference type="NCBI Taxonomy" id="176857"/>
    <lineage>
        <taxon>Eukaryota</taxon>
        <taxon>Viridiplantae</taxon>
        <taxon>Streptophyta</taxon>
        <taxon>Embryophyta</taxon>
        <taxon>Tracheophyta</taxon>
        <taxon>Spermatophyta</taxon>
        <taxon>Magnoliopsida</taxon>
        <taxon>eudicotyledons</taxon>
        <taxon>Gunneridae</taxon>
        <taxon>Pentapetalae</taxon>
        <taxon>rosids</taxon>
        <taxon>fabids</taxon>
        <taxon>Fagales</taxon>
        <taxon>Betulaceae</taxon>
        <taxon>Carpinus</taxon>
    </lineage>
</organism>
<evidence type="ECO:0000256" key="1">
    <source>
        <dbReference type="SAM" id="MobiDB-lite"/>
    </source>
</evidence>
<protein>
    <submittedName>
        <fullName evidence="2">Uncharacterized protein</fullName>
    </submittedName>
</protein>
<feature type="region of interest" description="Disordered" evidence="1">
    <location>
        <begin position="182"/>
        <end position="209"/>
    </location>
</feature>
<name>A0A5N6L5X7_9ROSI</name>
<evidence type="ECO:0000313" key="2">
    <source>
        <dbReference type="EMBL" id="KAB9872655.1"/>
    </source>
</evidence>
<accession>A0A5N6L5X7</accession>
<dbReference type="EMBL" id="VIBQ01000280">
    <property type="protein sequence ID" value="KAB9872655.1"/>
    <property type="molecule type" value="Genomic_DNA"/>
</dbReference>